<dbReference type="SUPFAM" id="SSF158745">
    <property type="entry name" value="LanC-like"/>
    <property type="match status" value="1"/>
</dbReference>
<dbReference type="Proteomes" id="UP000051448">
    <property type="component" value="Unassembled WGS sequence"/>
</dbReference>
<evidence type="ECO:0000313" key="1">
    <source>
        <dbReference type="EMBL" id="KRL06122.1"/>
    </source>
</evidence>
<proteinExistence type="predicted"/>
<sequence>MSWARKLEKHNNKFLYIKFTVSLLDEIKKDISSLYSGYGFGLAGIGTELLQNLQDEQDKTLYNQEINLVEQIATELKKRTYYINNEIKFDYGSPLGFIQNEDVNNFRYGNSGIGHFFCKYYDQFHDTSILRLITQLQHKVLNSLSIVNANQLVFKDFEGEATQLSGLALGYGGPLIFLFESSKFIINPANLTNLSNILQISEKKRDLVCAKLSTGVAGQILQHHILGNNKLVVKYQTILLNLKSENSDVPFWTPQNKYFSYDDDFFEGNSGIVYSLIM</sequence>
<accession>A0A0R1MLQ6</accession>
<organism evidence="1 2">
    <name type="scientific">Liquorilactobacillus hordei DSM 19519</name>
    <dbReference type="NCBI Taxonomy" id="1423759"/>
    <lineage>
        <taxon>Bacteria</taxon>
        <taxon>Bacillati</taxon>
        <taxon>Bacillota</taxon>
        <taxon>Bacilli</taxon>
        <taxon>Lactobacillales</taxon>
        <taxon>Lactobacillaceae</taxon>
        <taxon>Liquorilactobacillus</taxon>
    </lineage>
</organism>
<dbReference type="Gene3D" id="1.50.10.20">
    <property type="match status" value="1"/>
</dbReference>
<dbReference type="EMBL" id="AZDX01000030">
    <property type="protein sequence ID" value="KRL06122.1"/>
    <property type="molecule type" value="Genomic_DNA"/>
</dbReference>
<dbReference type="GO" id="GO:0031179">
    <property type="term" value="P:peptide modification"/>
    <property type="evidence" value="ECO:0007669"/>
    <property type="project" value="InterPro"/>
</dbReference>
<dbReference type="PATRIC" id="fig|1423759.3.peg.1196"/>
<dbReference type="AlphaFoldDB" id="A0A0R1MLQ6"/>
<dbReference type="Pfam" id="PF05147">
    <property type="entry name" value="LANC_like"/>
    <property type="match status" value="1"/>
</dbReference>
<dbReference type="InterPro" id="IPR007822">
    <property type="entry name" value="LANC-like"/>
</dbReference>
<evidence type="ECO:0000313" key="2">
    <source>
        <dbReference type="Proteomes" id="UP000051448"/>
    </source>
</evidence>
<dbReference type="RefSeq" id="WP_057869956.1">
    <property type="nucleotide sequence ID" value="NZ_AZDX01000030.1"/>
</dbReference>
<name>A0A0R1MLQ6_9LACO</name>
<dbReference type="GeneID" id="98311784"/>
<comment type="caution">
    <text evidence="1">The sequence shown here is derived from an EMBL/GenBank/DDBJ whole genome shotgun (WGS) entry which is preliminary data.</text>
</comment>
<protein>
    <submittedName>
        <fullName evidence="1">Uncharacterized protein</fullName>
    </submittedName>
</protein>
<gene>
    <name evidence="1" type="ORF">FC92_GL001130</name>
</gene>
<keyword evidence="2" id="KW-1185">Reference proteome</keyword>
<reference evidence="1 2" key="1">
    <citation type="journal article" date="2015" name="Genome Announc.">
        <title>Expanding the biotechnology potential of lactobacilli through comparative genomics of 213 strains and associated genera.</title>
        <authorList>
            <person name="Sun Z."/>
            <person name="Harris H.M."/>
            <person name="McCann A."/>
            <person name="Guo C."/>
            <person name="Argimon S."/>
            <person name="Zhang W."/>
            <person name="Yang X."/>
            <person name="Jeffery I.B."/>
            <person name="Cooney J.C."/>
            <person name="Kagawa T.F."/>
            <person name="Liu W."/>
            <person name="Song Y."/>
            <person name="Salvetti E."/>
            <person name="Wrobel A."/>
            <person name="Rasinkangas P."/>
            <person name="Parkhill J."/>
            <person name="Rea M.C."/>
            <person name="O'Sullivan O."/>
            <person name="Ritari J."/>
            <person name="Douillard F.P."/>
            <person name="Paul Ross R."/>
            <person name="Yang R."/>
            <person name="Briner A.E."/>
            <person name="Felis G.E."/>
            <person name="de Vos W.M."/>
            <person name="Barrangou R."/>
            <person name="Klaenhammer T.R."/>
            <person name="Caufield P.W."/>
            <person name="Cui Y."/>
            <person name="Zhang H."/>
            <person name="O'Toole P.W."/>
        </authorList>
    </citation>
    <scope>NUCLEOTIDE SEQUENCE [LARGE SCALE GENOMIC DNA]</scope>
    <source>
        <strain evidence="1 2">DSM 19519</strain>
    </source>
</reference>